<name>A0AAD8PXR8_9PEZI</name>
<accession>A0AAD8PXR8</accession>
<reference evidence="1" key="1">
    <citation type="submission" date="2021-06" db="EMBL/GenBank/DDBJ databases">
        <title>Comparative genomics, transcriptomics and evolutionary studies reveal genomic signatures of adaptation to plant cell wall in hemibiotrophic fungi.</title>
        <authorList>
            <consortium name="DOE Joint Genome Institute"/>
            <person name="Baroncelli R."/>
            <person name="Diaz J.F."/>
            <person name="Benocci T."/>
            <person name="Peng M."/>
            <person name="Battaglia E."/>
            <person name="Haridas S."/>
            <person name="Andreopoulos W."/>
            <person name="Labutti K."/>
            <person name="Pangilinan J."/>
            <person name="Floch G.L."/>
            <person name="Makela M.R."/>
            <person name="Henrissat B."/>
            <person name="Grigoriev I.V."/>
            <person name="Crouch J.A."/>
            <person name="De Vries R.P."/>
            <person name="Sukno S.A."/>
            <person name="Thon M.R."/>
        </authorList>
    </citation>
    <scope>NUCLEOTIDE SEQUENCE</scope>
    <source>
        <strain evidence="1">CBS 125086</strain>
    </source>
</reference>
<organism evidence="1 2">
    <name type="scientific">Colletotrichum navitas</name>
    <dbReference type="NCBI Taxonomy" id="681940"/>
    <lineage>
        <taxon>Eukaryota</taxon>
        <taxon>Fungi</taxon>
        <taxon>Dikarya</taxon>
        <taxon>Ascomycota</taxon>
        <taxon>Pezizomycotina</taxon>
        <taxon>Sordariomycetes</taxon>
        <taxon>Hypocreomycetidae</taxon>
        <taxon>Glomerellales</taxon>
        <taxon>Glomerellaceae</taxon>
        <taxon>Colletotrichum</taxon>
        <taxon>Colletotrichum graminicola species complex</taxon>
    </lineage>
</organism>
<comment type="caution">
    <text evidence="1">The sequence shown here is derived from an EMBL/GenBank/DDBJ whole genome shotgun (WGS) entry which is preliminary data.</text>
</comment>
<dbReference type="Proteomes" id="UP001230504">
    <property type="component" value="Unassembled WGS sequence"/>
</dbReference>
<dbReference type="EMBL" id="JAHLJV010000034">
    <property type="protein sequence ID" value="KAK1590054.1"/>
    <property type="molecule type" value="Genomic_DNA"/>
</dbReference>
<dbReference type="RefSeq" id="XP_060413566.1">
    <property type="nucleotide sequence ID" value="XM_060551655.1"/>
</dbReference>
<keyword evidence="2" id="KW-1185">Reference proteome</keyword>
<sequence length="166" mass="18726">MVEAAMSKFQTVNDAPCAVSWQSGTSGESKTGPWVFQKTARVLDRWVRKICRISAGSSVTMATRGQRCGNNVYQTPLFVRAWTVCQPQGRSKSLHAFLAFVLLWFSAQRCPFREFLFWDRREWPSSMVWQDACSIKLGRGLRTVAAPFRPSRSRSSLCLHTVNAGS</sequence>
<protein>
    <submittedName>
        <fullName evidence="1">Uncharacterized protein</fullName>
    </submittedName>
</protein>
<evidence type="ECO:0000313" key="1">
    <source>
        <dbReference type="EMBL" id="KAK1590054.1"/>
    </source>
</evidence>
<gene>
    <name evidence="1" type="ORF">LY79DRAFT_228257</name>
</gene>
<proteinExistence type="predicted"/>
<dbReference type="GeneID" id="85435895"/>
<evidence type="ECO:0000313" key="2">
    <source>
        <dbReference type="Proteomes" id="UP001230504"/>
    </source>
</evidence>
<dbReference type="AlphaFoldDB" id="A0AAD8PXR8"/>